<reference evidence="2" key="1">
    <citation type="submission" date="2022-11" db="UniProtKB">
        <authorList>
            <consortium name="WormBaseParasite"/>
        </authorList>
    </citation>
    <scope>IDENTIFICATION</scope>
</reference>
<organism evidence="1 2">
    <name type="scientific">Ditylenchus dipsaci</name>
    <dbReference type="NCBI Taxonomy" id="166011"/>
    <lineage>
        <taxon>Eukaryota</taxon>
        <taxon>Metazoa</taxon>
        <taxon>Ecdysozoa</taxon>
        <taxon>Nematoda</taxon>
        <taxon>Chromadorea</taxon>
        <taxon>Rhabditida</taxon>
        <taxon>Tylenchina</taxon>
        <taxon>Tylenchomorpha</taxon>
        <taxon>Sphaerularioidea</taxon>
        <taxon>Anguinidae</taxon>
        <taxon>Anguininae</taxon>
        <taxon>Ditylenchus</taxon>
    </lineage>
</organism>
<dbReference type="AlphaFoldDB" id="A0A915DPH3"/>
<name>A0A915DPH3_9BILA</name>
<protein>
    <submittedName>
        <fullName evidence="2">Syntaxin N-terminal domain-containing protein</fullName>
    </submittedName>
</protein>
<evidence type="ECO:0000313" key="2">
    <source>
        <dbReference type="WBParaSite" id="jg22161"/>
    </source>
</evidence>
<proteinExistence type="predicted"/>
<keyword evidence="1" id="KW-1185">Reference proteome</keyword>
<dbReference type="WBParaSite" id="jg22161">
    <property type="protein sequence ID" value="jg22161"/>
    <property type="gene ID" value="jg22161"/>
</dbReference>
<dbReference type="Proteomes" id="UP000887574">
    <property type="component" value="Unplaced"/>
</dbReference>
<sequence length="103" mass="11610">MSDHMKNEETGAAGRLEKVEEAITNLGNEVKVIKEHLQRVDESIQKSMSVAGVQKDVKSELSSSMAQLETMKIRKRIRLLFTQHDFLSSRHLESPVEEFGGAK</sequence>
<evidence type="ECO:0000313" key="1">
    <source>
        <dbReference type="Proteomes" id="UP000887574"/>
    </source>
</evidence>
<accession>A0A915DPH3</accession>